<feature type="domain" description="Pectinesterase catalytic" evidence="7">
    <location>
        <begin position="185"/>
        <end position="371"/>
    </location>
</feature>
<keyword evidence="5" id="KW-0063">Aspartyl esterase</keyword>
<dbReference type="GO" id="GO:0042545">
    <property type="term" value="P:cell wall modification"/>
    <property type="evidence" value="ECO:0007669"/>
    <property type="project" value="InterPro"/>
</dbReference>
<reference evidence="8 9" key="2">
    <citation type="submission" date="2015-05" db="EMBL/GenBank/DDBJ databases">
        <authorList>
            <person name="Morales-Cruz A."/>
            <person name="Amrine K.C."/>
            <person name="Cantu D."/>
        </authorList>
    </citation>
    <scope>NUCLEOTIDE SEQUENCE [LARGE SCALE GENOMIC DNA]</scope>
    <source>
        <strain evidence="8">DA912</strain>
    </source>
</reference>
<evidence type="ECO:0000256" key="6">
    <source>
        <dbReference type="SAM" id="SignalP"/>
    </source>
</evidence>
<keyword evidence="9" id="KW-1185">Reference proteome</keyword>
<reference evidence="8 9" key="1">
    <citation type="submission" date="2015-05" db="EMBL/GenBank/DDBJ databases">
        <title>Distinctive expansion of gene families associated with plant cell wall degradation and secondary metabolism in the genomes of grapevine trunk pathogens.</title>
        <authorList>
            <person name="Lawrence D.P."/>
            <person name="Travadon R."/>
            <person name="Rolshausen P.E."/>
            <person name="Baumgartner K."/>
        </authorList>
    </citation>
    <scope>NUCLEOTIDE SEQUENCE [LARGE SCALE GENOMIC DNA]</scope>
    <source>
        <strain evidence="8">DA912</strain>
    </source>
</reference>
<protein>
    <recommendedName>
        <fullName evidence="3">pectinesterase</fullName>
        <ecNumber evidence="3">3.1.1.11</ecNumber>
    </recommendedName>
</protein>
<gene>
    <name evidence="8" type="ORF">UCDDA912_g01248</name>
</gene>
<dbReference type="EMBL" id="LCUC01000049">
    <property type="protein sequence ID" value="KKY38718.1"/>
    <property type="molecule type" value="Genomic_DNA"/>
</dbReference>
<dbReference type="OrthoDB" id="3934656at2759"/>
<comment type="caution">
    <text evidence="8">The sequence shown here is derived from an EMBL/GenBank/DDBJ whole genome shotgun (WGS) entry which is preliminary data.</text>
</comment>
<evidence type="ECO:0000256" key="3">
    <source>
        <dbReference type="ARBA" id="ARBA00013229"/>
    </source>
</evidence>
<evidence type="ECO:0000256" key="1">
    <source>
        <dbReference type="ARBA" id="ARBA00005184"/>
    </source>
</evidence>
<evidence type="ECO:0000313" key="9">
    <source>
        <dbReference type="Proteomes" id="UP000034680"/>
    </source>
</evidence>
<feature type="chain" id="PRO_5011111045" description="pectinesterase" evidence="6">
    <location>
        <begin position="24"/>
        <end position="416"/>
    </location>
</feature>
<dbReference type="Gene3D" id="2.160.20.10">
    <property type="entry name" value="Single-stranded right-handed beta-helix, Pectin lyase-like"/>
    <property type="match status" value="1"/>
</dbReference>
<evidence type="ECO:0000259" key="7">
    <source>
        <dbReference type="Pfam" id="PF01095"/>
    </source>
</evidence>
<dbReference type="InterPro" id="IPR011050">
    <property type="entry name" value="Pectin_lyase_fold/virulence"/>
</dbReference>
<comment type="similarity">
    <text evidence="2">Belongs to the pectinesterase family.</text>
</comment>
<evidence type="ECO:0000313" key="8">
    <source>
        <dbReference type="EMBL" id="KKY38718.1"/>
    </source>
</evidence>
<dbReference type="GO" id="GO:0030599">
    <property type="term" value="F:pectinesterase activity"/>
    <property type="evidence" value="ECO:0007669"/>
    <property type="project" value="UniProtKB-EC"/>
</dbReference>
<dbReference type="Proteomes" id="UP000034680">
    <property type="component" value="Unassembled WGS sequence"/>
</dbReference>
<sequence length="416" mass="44971">MLGPSAGAIVALLSLGLTSPVLANADSAAPYPATTFADCQKKTADPLEGCPEGTIYVSANATTADFTKIQDAIISIGNDTEPHYILIGAGFYYEQLNVTRSAPLYLLGQSNLPSQQQGYAGDVSYNQTAQNDVQIWFNSANVGNNLISDNVFTGVLTVGPTLNATLTGSGPTGFPVPEDTPFGCQDFRAYNIDFRNEYAPYSNGPAHAMGVSRANAGFYSCGFYSWQDTIYVGKLANAYFYDSVVAGQTDFLYGFGTLYITKSTLSLRHCGGGITAWKGTNTTFENKYGVYIDSSQLIANNASTAAEVVGQCALGRPWNAQQRSVFMDSYFDASILPAGYIKWGATDPRINNYTFMATWDNYGPGWNVTAEMASNVTIVLDDEAVEPYRWPADVFLTPTGEPNNTWWVDQSVLVPF</sequence>
<keyword evidence="6" id="KW-0732">Signal</keyword>
<dbReference type="InterPro" id="IPR012334">
    <property type="entry name" value="Pectin_lyas_fold"/>
</dbReference>
<dbReference type="GO" id="GO:0045490">
    <property type="term" value="P:pectin catabolic process"/>
    <property type="evidence" value="ECO:0007669"/>
    <property type="project" value="UniProtKB-UniPathway"/>
</dbReference>
<dbReference type="FunFam" id="2.160.20.10:FF:000045">
    <property type="entry name" value="Pectin methylesterase family protein"/>
    <property type="match status" value="1"/>
</dbReference>
<dbReference type="STRING" id="1214573.A0A0G2HVC4"/>
<evidence type="ECO:0000256" key="4">
    <source>
        <dbReference type="ARBA" id="ARBA00022801"/>
    </source>
</evidence>
<dbReference type="PANTHER" id="PTHR31321:SF137">
    <property type="entry name" value="PECTIN METHYL ESTERASE (EUROFUNG)"/>
    <property type="match status" value="1"/>
</dbReference>
<proteinExistence type="inferred from homology"/>
<accession>A0A0G2HVC4</accession>
<name>A0A0G2HVC4_9PEZI</name>
<dbReference type="AlphaFoldDB" id="A0A0G2HVC4"/>
<evidence type="ECO:0000256" key="2">
    <source>
        <dbReference type="ARBA" id="ARBA00008891"/>
    </source>
</evidence>
<organism evidence="8 9">
    <name type="scientific">Diaporthe ampelina</name>
    <dbReference type="NCBI Taxonomy" id="1214573"/>
    <lineage>
        <taxon>Eukaryota</taxon>
        <taxon>Fungi</taxon>
        <taxon>Dikarya</taxon>
        <taxon>Ascomycota</taxon>
        <taxon>Pezizomycotina</taxon>
        <taxon>Sordariomycetes</taxon>
        <taxon>Sordariomycetidae</taxon>
        <taxon>Diaporthales</taxon>
        <taxon>Diaporthaceae</taxon>
        <taxon>Diaporthe</taxon>
    </lineage>
</organism>
<dbReference type="SUPFAM" id="SSF51126">
    <property type="entry name" value="Pectin lyase-like"/>
    <property type="match status" value="1"/>
</dbReference>
<dbReference type="Pfam" id="PF01095">
    <property type="entry name" value="Pectinesterase"/>
    <property type="match status" value="1"/>
</dbReference>
<dbReference type="EC" id="3.1.1.11" evidence="3"/>
<feature type="signal peptide" evidence="6">
    <location>
        <begin position="1"/>
        <end position="23"/>
    </location>
</feature>
<evidence type="ECO:0000256" key="5">
    <source>
        <dbReference type="ARBA" id="ARBA00023085"/>
    </source>
</evidence>
<comment type="pathway">
    <text evidence="1">Glycan metabolism; pectin degradation; 2-dehydro-3-deoxy-D-gluconate from pectin: step 1/5.</text>
</comment>
<dbReference type="PANTHER" id="PTHR31321">
    <property type="entry name" value="ACYL-COA THIOESTER HYDROLASE YBHC-RELATED"/>
    <property type="match status" value="1"/>
</dbReference>
<keyword evidence="4" id="KW-0378">Hydrolase</keyword>
<dbReference type="UniPathway" id="UPA00545">
    <property type="reaction ID" value="UER00823"/>
</dbReference>
<dbReference type="InterPro" id="IPR000070">
    <property type="entry name" value="Pectinesterase_cat"/>
</dbReference>